<evidence type="ECO:0000259" key="4">
    <source>
        <dbReference type="PROSITE" id="PS50043"/>
    </source>
</evidence>
<keyword evidence="6" id="KW-1185">Reference proteome</keyword>
<organism evidence="5 6">
    <name type="scientific">Variovorax soli</name>
    <dbReference type="NCBI Taxonomy" id="376815"/>
    <lineage>
        <taxon>Bacteria</taxon>
        <taxon>Pseudomonadati</taxon>
        <taxon>Pseudomonadota</taxon>
        <taxon>Betaproteobacteria</taxon>
        <taxon>Burkholderiales</taxon>
        <taxon>Comamonadaceae</taxon>
        <taxon>Variovorax</taxon>
    </lineage>
</organism>
<reference evidence="5 6" key="1">
    <citation type="submission" date="2023-07" db="EMBL/GenBank/DDBJ databases">
        <title>Sorghum-associated microbial communities from plants grown in Nebraska, USA.</title>
        <authorList>
            <person name="Schachtman D."/>
        </authorList>
    </citation>
    <scope>NUCLEOTIDE SEQUENCE [LARGE SCALE GENOMIC DNA]</scope>
    <source>
        <strain evidence="5 6">DS1781</strain>
    </source>
</reference>
<comment type="caution">
    <text evidence="5">The sequence shown here is derived from an EMBL/GenBank/DDBJ whole genome shotgun (WGS) entry which is preliminary data.</text>
</comment>
<dbReference type="InterPro" id="IPR000792">
    <property type="entry name" value="Tscrpt_reg_LuxR_C"/>
</dbReference>
<accession>A0ABU1NKH1</accession>
<dbReference type="PRINTS" id="PR00038">
    <property type="entry name" value="HTHLUXR"/>
</dbReference>
<evidence type="ECO:0000256" key="3">
    <source>
        <dbReference type="ARBA" id="ARBA00023163"/>
    </source>
</evidence>
<dbReference type="PROSITE" id="PS50043">
    <property type="entry name" value="HTH_LUXR_2"/>
    <property type="match status" value="1"/>
</dbReference>
<dbReference type="EMBL" id="JAVDRF010000011">
    <property type="protein sequence ID" value="MDR6538500.1"/>
    <property type="molecule type" value="Genomic_DNA"/>
</dbReference>
<dbReference type="SUPFAM" id="SSF46894">
    <property type="entry name" value="C-terminal effector domain of the bipartite response regulators"/>
    <property type="match status" value="1"/>
</dbReference>
<dbReference type="GO" id="GO:0003677">
    <property type="term" value="F:DNA binding"/>
    <property type="evidence" value="ECO:0007669"/>
    <property type="project" value="UniProtKB-KW"/>
</dbReference>
<dbReference type="PANTHER" id="PTHR44688:SF16">
    <property type="entry name" value="DNA-BINDING TRANSCRIPTIONAL ACTIVATOR DEVR_DOSR"/>
    <property type="match status" value="1"/>
</dbReference>
<proteinExistence type="predicted"/>
<gene>
    <name evidence="5" type="ORF">J2739_004293</name>
</gene>
<dbReference type="SMART" id="SM00421">
    <property type="entry name" value="HTH_LUXR"/>
    <property type="match status" value="1"/>
</dbReference>
<dbReference type="PANTHER" id="PTHR44688">
    <property type="entry name" value="DNA-BINDING TRANSCRIPTIONAL ACTIVATOR DEVR_DOSR"/>
    <property type="match status" value="1"/>
</dbReference>
<evidence type="ECO:0000256" key="2">
    <source>
        <dbReference type="ARBA" id="ARBA00023125"/>
    </source>
</evidence>
<dbReference type="InterPro" id="IPR016032">
    <property type="entry name" value="Sig_transdc_resp-reg_C-effctor"/>
</dbReference>
<dbReference type="Pfam" id="PF00196">
    <property type="entry name" value="GerE"/>
    <property type="match status" value="1"/>
</dbReference>
<feature type="domain" description="HTH luxR-type" evidence="4">
    <location>
        <begin position="200"/>
        <end position="265"/>
    </location>
</feature>
<dbReference type="Gene3D" id="1.10.10.10">
    <property type="entry name" value="Winged helix-like DNA-binding domain superfamily/Winged helix DNA-binding domain"/>
    <property type="match status" value="1"/>
</dbReference>
<dbReference type="PROSITE" id="PS00622">
    <property type="entry name" value="HTH_LUXR_1"/>
    <property type="match status" value="1"/>
</dbReference>
<evidence type="ECO:0000256" key="1">
    <source>
        <dbReference type="ARBA" id="ARBA00023015"/>
    </source>
</evidence>
<evidence type="ECO:0000313" key="5">
    <source>
        <dbReference type="EMBL" id="MDR6538500.1"/>
    </source>
</evidence>
<keyword evidence="2 5" id="KW-0238">DNA-binding</keyword>
<dbReference type="InterPro" id="IPR036388">
    <property type="entry name" value="WH-like_DNA-bd_sf"/>
</dbReference>
<name>A0ABU1NKH1_9BURK</name>
<keyword evidence="3" id="KW-0804">Transcription</keyword>
<evidence type="ECO:0000313" key="6">
    <source>
        <dbReference type="Proteomes" id="UP001184230"/>
    </source>
</evidence>
<keyword evidence="1" id="KW-0805">Transcription regulation</keyword>
<sequence length="282" mass="31121">MMTVMVQDRPAAGHSAESALARLIDGMGNDRFGPALASYLHSLCGADHFAAFRLGRDELREVAACCVQPERTARDRVESYVKQGLWKHDPAMTEAQRCVEGGAATIIHVDFSDHGYDDLRPRVYPHVRDRILLCGHSVNGTFGLSVLRADSHAPFAHEAIEKLGQAAELLVAMLAKHADVCQSRPNVAQALTSLPEIENCIVATSPLPRREAEVCARILYGLSSVGIALDLTVSEETVKTYRKRAYQRLAIGSERELLTWYLARWSRWSAERFEAAASTALH</sequence>
<dbReference type="RefSeq" id="WP_309905356.1">
    <property type="nucleotide sequence ID" value="NZ_JAVDRF010000011.1"/>
</dbReference>
<protein>
    <submittedName>
        <fullName evidence="5">DNA-binding CsgD family transcriptional regulator</fullName>
    </submittedName>
</protein>
<dbReference type="Proteomes" id="UP001184230">
    <property type="component" value="Unassembled WGS sequence"/>
</dbReference>